<feature type="domain" description="AB hydrolase-1" evidence="2">
    <location>
        <begin position="109"/>
        <end position="228"/>
    </location>
</feature>
<dbReference type="EMBL" id="CP025543">
    <property type="protein sequence ID" value="AUM62753.1"/>
    <property type="molecule type" value="Genomic_DNA"/>
</dbReference>
<keyword evidence="1" id="KW-0472">Membrane</keyword>
<dbReference type="Gene3D" id="3.40.50.1820">
    <property type="entry name" value="alpha/beta hydrolase"/>
    <property type="match status" value="1"/>
</dbReference>
<keyword evidence="1" id="KW-1133">Transmembrane helix</keyword>
<dbReference type="PANTHER" id="PTHR43358">
    <property type="entry name" value="ALPHA/BETA-HYDROLASE"/>
    <property type="match status" value="1"/>
</dbReference>
<dbReference type="PANTHER" id="PTHR43358:SF4">
    <property type="entry name" value="ALPHA_BETA HYDROLASE FOLD-1 DOMAIN-CONTAINING PROTEIN"/>
    <property type="match status" value="1"/>
</dbReference>
<keyword evidence="1" id="KW-0812">Transmembrane</keyword>
<dbReference type="InterPro" id="IPR000073">
    <property type="entry name" value="AB_hydrolase_1"/>
</dbReference>
<dbReference type="SUPFAM" id="SSF53474">
    <property type="entry name" value="alpha/beta-Hydrolases"/>
    <property type="match status" value="1"/>
</dbReference>
<dbReference type="Proteomes" id="UP000234790">
    <property type="component" value="Chromosome"/>
</dbReference>
<sequence length="331" mass="39154">MNYKKSLRKLKNYHYNWLNITLMIILFPIVVLLSMFCAVVFVPYLFKYPRKGKYKGFEFNSYEHLEYDLKEKDIKNFNIKKEQIKEFNIGVLKEQISSLMVRNKDSKKWVIGLHGFKRNKYMGLRQIYHFYDQGYNLLTFDGFAHGSTYGKYSDFGLTNSKVLNDVIKWVKESFEVEEIGVIGTSMGATTALYFAKKYYQENKVDWLIADCPFSQAVPQIRFFLQKYMVLPWWFMSLGINYNFRRYAKASIGQVDLLDGQEKIDDLKVLFIHGKKDDFIMYHNTVVLHHLKHVSETIKNSEIKLYDNASHSSSMHKNMDDYIQTTISFAQK</sequence>
<organism evidence="3 4">
    <name type="scientific">Spiroplasma monobiae MQ-1</name>
    <dbReference type="NCBI Taxonomy" id="1336748"/>
    <lineage>
        <taxon>Bacteria</taxon>
        <taxon>Bacillati</taxon>
        <taxon>Mycoplasmatota</taxon>
        <taxon>Mollicutes</taxon>
        <taxon>Entomoplasmatales</taxon>
        <taxon>Spiroplasmataceae</taxon>
        <taxon>Spiroplasma</taxon>
    </lineage>
</organism>
<protein>
    <recommendedName>
        <fullName evidence="2">AB hydrolase-1 domain-containing protein</fullName>
    </recommendedName>
</protein>
<name>A0A2K9LUM0_SPISQ</name>
<reference evidence="3 4" key="1">
    <citation type="submission" date="2017-12" db="EMBL/GenBank/DDBJ databases">
        <title>Complete genome sequence of Spiroplasma monobiae MQ-1 (ATCC 33825).</title>
        <authorList>
            <person name="Tsai Y.-M."/>
            <person name="Lo W.-S."/>
            <person name="Wu P.-S."/>
            <person name="Cho S.-T."/>
            <person name="Kuo C.-H."/>
        </authorList>
    </citation>
    <scope>NUCLEOTIDE SEQUENCE [LARGE SCALE GENOMIC DNA]</scope>
    <source>
        <strain evidence="3 4">MQ-1</strain>
    </source>
</reference>
<evidence type="ECO:0000313" key="4">
    <source>
        <dbReference type="Proteomes" id="UP000234790"/>
    </source>
</evidence>
<dbReference type="InterPro" id="IPR029058">
    <property type="entry name" value="AB_hydrolase_fold"/>
</dbReference>
<evidence type="ECO:0000313" key="3">
    <source>
        <dbReference type="EMBL" id="AUM62753.1"/>
    </source>
</evidence>
<accession>A0A2K9LUM0</accession>
<keyword evidence="4" id="KW-1185">Reference proteome</keyword>
<dbReference type="KEGG" id="smoo:SMONO_v1c05040"/>
<evidence type="ECO:0000259" key="2">
    <source>
        <dbReference type="Pfam" id="PF00561"/>
    </source>
</evidence>
<feature type="transmembrane region" description="Helical" evidence="1">
    <location>
        <begin position="20"/>
        <end position="46"/>
    </location>
</feature>
<dbReference type="InterPro" id="IPR052920">
    <property type="entry name" value="DNA-binding_regulatory"/>
</dbReference>
<evidence type="ECO:0000256" key="1">
    <source>
        <dbReference type="SAM" id="Phobius"/>
    </source>
</evidence>
<dbReference type="Pfam" id="PF00561">
    <property type="entry name" value="Abhydrolase_1"/>
    <property type="match status" value="1"/>
</dbReference>
<dbReference type="AlphaFoldDB" id="A0A2K9LUM0"/>
<gene>
    <name evidence="3" type="ORF">SMONO_v1c05040</name>
</gene>
<proteinExistence type="predicted"/>